<dbReference type="EMBL" id="JYDI01000054">
    <property type="protein sequence ID" value="KRY55455.1"/>
    <property type="molecule type" value="Genomic_DNA"/>
</dbReference>
<evidence type="ECO:0000313" key="1">
    <source>
        <dbReference type="EMBL" id="KRY55455.1"/>
    </source>
</evidence>
<name>A0A0V1D1S0_TRIBR</name>
<organism evidence="1 2">
    <name type="scientific">Trichinella britovi</name>
    <name type="common">Parasitic roundworm</name>
    <dbReference type="NCBI Taxonomy" id="45882"/>
    <lineage>
        <taxon>Eukaryota</taxon>
        <taxon>Metazoa</taxon>
        <taxon>Ecdysozoa</taxon>
        <taxon>Nematoda</taxon>
        <taxon>Enoplea</taxon>
        <taxon>Dorylaimia</taxon>
        <taxon>Trichinellida</taxon>
        <taxon>Trichinellidae</taxon>
        <taxon>Trichinella</taxon>
    </lineage>
</organism>
<accession>A0A0V1D1S0</accession>
<dbReference type="OrthoDB" id="5916752at2759"/>
<dbReference type="Proteomes" id="UP000054653">
    <property type="component" value="Unassembled WGS sequence"/>
</dbReference>
<sequence length="476" mass="54576">MLLSNYKMNYQFYVAVLCLALCTEIVSSAATLLCGKEIFQYFECMTSELSPMVNNSESSEKFNTLSKDVELCFTTNECQKPEAILLTEKEKYIDVNDDDDDDNADANDDLDADFEEVTVTKVVLNPKLFPGVKERTPTPENDKCMVSEDQESNIIMSCIKKTIPDFMYPDDDMLIDGDFFLESVKTRFKRIYLELEDGAGYYLKIIREGKKCPAHKAAIVEKCVKAEFEKRQLNPFRNVLELEEDYAMWCKTDKKCTDLMNNECKEKLKKLPQIFCACAKEKSPEIVEQLRRTYKKCYDADAAEEQVKKIIMRKTKSECDEYKRIWNFCKSAGKSTKLPAHLRQVKQLSLTRLFSAESLGFPRSREEERALCLPKEQGRVCTLPCLREGSFTLQDGAHFWSLHPPPALNISSPTPGMFAILQNSFMPDFICLSRTFHDATTCHVSQTNECALTDDKAPFMAIVICIAQRWKPVFVH</sequence>
<dbReference type="AlphaFoldDB" id="A0A0V1D1S0"/>
<evidence type="ECO:0000313" key="2">
    <source>
        <dbReference type="Proteomes" id="UP000054653"/>
    </source>
</evidence>
<gene>
    <name evidence="1" type="ORF">T03_539</name>
</gene>
<dbReference type="STRING" id="45882.A0A0V1D1S0"/>
<keyword evidence="2" id="KW-1185">Reference proteome</keyword>
<dbReference type="OMA" id="FECMTSE"/>
<comment type="caution">
    <text evidence="1">The sequence shown here is derived from an EMBL/GenBank/DDBJ whole genome shotgun (WGS) entry which is preliminary data.</text>
</comment>
<proteinExistence type="predicted"/>
<protein>
    <submittedName>
        <fullName evidence="1">Uncharacterized protein</fullName>
    </submittedName>
</protein>
<reference evidence="1 2" key="1">
    <citation type="submission" date="2015-01" db="EMBL/GenBank/DDBJ databases">
        <title>Evolution of Trichinella species and genotypes.</title>
        <authorList>
            <person name="Korhonen P.K."/>
            <person name="Edoardo P."/>
            <person name="Giuseppe L.R."/>
            <person name="Gasser R.B."/>
        </authorList>
    </citation>
    <scope>NUCLEOTIDE SEQUENCE [LARGE SCALE GENOMIC DNA]</scope>
    <source>
        <strain evidence="1">ISS120</strain>
    </source>
</reference>